<protein>
    <submittedName>
        <fullName evidence="1">Helix-turn-helix domain-containing protein</fullName>
    </submittedName>
</protein>
<keyword evidence="2" id="KW-1185">Reference proteome</keyword>
<evidence type="ECO:0000313" key="2">
    <source>
        <dbReference type="Proteomes" id="UP001348369"/>
    </source>
</evidence>
<evidence type="ECO:0000313" key="1">
    <source>
        <dbReference type="EMBL" id="WSB99524.1"/>
    </source>
</evidence>
<sequence>MASQQLNAPSRAQSCIPVTVPPSGVAHQRHRHTEKFTVIGNHLAQHERMSLVALGLGVYILSLPDGVNVGIKNLAARFEEGEVVIAKGLRQLEAYGYLSRTRERTPQGRWVTRTVAYDMPSALIQQPTAPKPKSTPRPTTAPAPAPANAPSQARTPSPAPALPEPDHPDLTRHRAAAEILAGLRRHDPRLILSERDVSRLAGAVSAWLERGIEPAAVQRTLTSLLPPDLIHSPAALLAHRLATLLPPPLPAVPARPCVVPLQNCDRCDHAFRAPEPGNCPGCQAADDPPVERKFDLWS</sequence>
<proteinExistence type="predicted"/>
<dbReference type="Proteomes" id="UP001348369">
    <property type="component" value="Chromosome"/>
</dbReference>
<dbReference type="EMBL" id="CP109109">
    <property type="protein sequence ID" value="WSB99524.1"/>
    <property type="molecule type" value="Genomic_DNA"/>
</dbReference>
<name>A0ACD4ZM95_9ACTN</name>
<reference evidence="1" key="1">
    <citation type="submission" date="2022-10" db="EMBL/GenBank/DDBJ databases">
        <title>The complete genomes of actinobacterial strains from the NBC collection.</title>
        <authorList>
            <person name="Joergensen T.S."/>
            <person name="Alvarez Arevalo M."/>
            <person name="Sterndorff E.B."/>
            <person name="Faurdal D."/>
            <person name="Vuksanovic O."/>
            <person name="Mourched A.-S."/>
            <person name="Charusanti P."/>
            <person name="Shaw S."/>
            <person name="Blin K."/>
            <person name="Weber T."/>
        </authorList>
    </citation>
    <scope>NUCLEOTIDE SEQUENCE</scope>
    <source>
        <strain evidence="1">NBC 01771</strain>
    </source>
</reference>
<gene>
    <name evidence="1" type="ORF">OG835_22615</name>
</gene>
<accession>A0ACD4ZM95</accession>
<organism evidence="1 2">
    <name type="scientific">Streptomyces scopuliridis</name>
    <dbReference type="NCBI Taxonomy" id="452529"/>
    <lineage>
        <taxon>Bacteria</taxon>
        <taxon>Bacillati</taxon>
        <taxon>Actinomycetota</taxon>
        <taxon>Actinomycetes</taxon>
        <taxon>Kitasatosporales</taxon>
        <taxon>Streptomycetaceae</taxon>
        <taxon>Streptomyces</taxon>
    </lineage>
</organism>